<dbReference type="PANTHER" id="PTHR22939:SF14">
    <property type="entry name" value="SERINE PROTEASE HTRA3"/>
    <property type="match status" value="1"/>
</dbReference>
<comment type="similarity">
    <text evidence="1">Belongs to the peptidase S1C family.</text>
</comment>
<feature type="domain" description="PDZ" evidence="4">
    <location>
        <begin position="84"/>
        <end position="181"/>
    </location>
</feature>
<reference evidence="5" key="2">
    <citation type="submission" date="2025-08" db="UniProtKB">
        <authorList>
            <consortium name="Ensembl"/>
        </authorList>
    </citation>
    <scope>IDENTIFICATION</scope>
</reference>
<dbReference type="InterPro" id="IPR036034">
    <property type="entry name" value="PDZ_sf"/>
</dbReference>
<dbReference type="Gene3D" id="2.30.42.10">
    <property type="match status" value="1"/>
</dbReference>
<dbReference type="SUPFAM" id="SSF50494">
    <property type="entry name" value="Trypsin-like serine proteases"/>
    <property type="match status" value="1"/>
</dbReference>
<gene>
    <name evidence="5" type="primary">htra3</name>
</gene>
<dbReference type="SMART" id="SM00228">
    <property type="entry name" value="PDZ"/>
    <property type="match status" value="1"/>
</dbReference>
<dbReference type="Ensembl" id="ENSSFAT00005040685.1">
    <property type="protein sequence ID" value="ENSSFAP00005039234.1"/>
    <property type="gene ID" value="ENSSFAG00005019572.1"/>
</dbReference>
<dbReference type="CDD" id="cd06785">
    <property type="entry name" value="cpPDZ_HtrA-like"/>
    <property type="match status" value="1"/>
</dbReference>
<dbReference type="AlphaFoldDB" id="A0A672IDG8"/>
<dbReference type="PANTHER" id="PTHR22939">
    <property type="entry name" value="SERINE PROTEASE FAMILY S1C HTRA-RELATED"/>
    <property type="match status" value="1"/>
</dbReference>
<dbReference type="Pfam" id="PF17820">
    <property type="entry name" value="PDZ_6"/>
    <property type="match status" value="1"/>
</dbReference>
<organism evidence="5 6">
    <name type="scientific">Salarias fasciatus</name>
    <name type="common">Jewelled blenny</name>
    <name type="synonym">Blennius fasciatus</name>
    <dbReference type="NCBI Taxonomy" id="181472"/>
    <lineage>
        <taxon>Eukaryota</taxon>
        <taxon>Metazoa</taxon>
        <taxon>Chordata</taxon>
        <taxon>Craniata</taxon>
        <taxon>Vertebrata</taxon>
        <taxon>Euteleostomi</taxon>
        <taxon>Actinopterygii</taxon>
        <taxon>Neopterygii</taxon>
        <taxon>Teleostei</taxon>
        <taxon>Neoteleostei</taxon>
        <taxon>Acanthomorphata</taxon>
        <taxon>Ovalentaria</taxon>
        <taxon>Blenniimorphae</taxon>
        <taxon>Blenniiformes</taxon>
        <taxon>Blennioidei</taxon>
        <taxon>Blenniidae</taxon>
        <taxon>Salariinae</taxon>
        <taxon>Salarias</taxon>
    </lineage>
</organism>
<sequence length="200" mass="21503">IGSPFALQNTVTTGIVSTAQRDGKELGLRDSDMDYIQTDAIINYGNSGGPLVNLDGEVIGINTLKVAAGISFAIPSDRITRFLNDSLDKHSKGECGSSDSRFIGIRMLTITPALIEELKQQNADFPNVTGGIYVHEVVPHSPAQKGGIKDGDIIVKLNGKPLSTTADLQGALQEETALLLEVRRDNDDLLFNIEPDVIMQ</sequence>
<evidence type="ECO:0000259" key="4">
    <source>
        <dbReference type="PROSITE" id="PS50106"/>
    </source>
</evidence>
<accession>A0A672IDG8</accession>
<keyword evidence="3" id="KW-0378">Hydrolase</keyword>
<evidence type="ECO:0000256" key="2">
    <source>
        <dbReference type="ARBA" id="ARBA00022670"/>
    </source>
</evidence>
<dbReference type="Proteomes" id="UP000472267">
    <property type="component" value="Chromosome 3"/>
</dbReference>
<dbReference type="InterPro" id="IPR041489">
    <property type="entry name" value="PDZ_6"/>
</dbReference>
<evidence type="ECO:0000313" key="6">
    <source>
        <dbReference type="Proteomes" id="UP000472267"/>
    </source>
</evidence>
<reference evidence="5" key="1">
    <citation type="submission" date="2019-06" db="EMBL/GenBank/DDBJ databases">
        <authorList>
            <consortium name="Wellcome Sanger Institute Data Sharing"/>
        </authorList>
    </citation>
    <scope>NUCLEOTIDE SEQUENCE [LARGE SCALE GENOMIC DNA]</scope>
</reference>
<dbReference type="GO" id="GO:0004252">
    <property type="term" value="F:serine-type endopeptidase activity"/>
    <property type="evidence" value="ECO:0007669"/>
    <property type="project" value="InterPro"/>
</dbReference>
<dbReference type="GO" id="GO:0006508">
    <property type="term" value="P:proteolysis"/>
    <property type="evidence" value="ECO:0007669"/>
    <property type="project" value="UniProtKB-KW"/>
</dbReference>
<evidence type="ECO:0000256" key="3">
    <source>
        <dbReference type="ARBA" id="ARBA00022801"/>
    </source>
</evidence>
<dbReference type="InterPro" id="IPR009003">
    <property type="entry name" value="Peptidase_S1_PA"/>
</dbReference>
<evidence type="ECO:0000256" key="1">
    <source>
        <dbReference type="ARBA" id="ARBA00010541"/>
    </source>
</evidence>
<keyword evidence="2" id="KW-0645">Protease</keyword>
<dbReference type="InterPro" id="IPR001478">
    <property type="entry name" value="PDZ"/>
</dbReference>
<dbReference type="Pfam" id="PF13365">
    <property type="entry name" value="Trypsin_2"/>
    <property type="match status" value="1"/>
</dbReference>
<proteinExistence type="inferred from homology"/>
<dbReference type="InterPro" id="IPR001940">
    <property type="entry name" value="Peptidase_S1C"/>
</dbReference>
<dbReference type="PROSITE" id="PS50106">
    <property type="entry name" value="PDZ"/>
    <property type="match status" value="1"/>
</dbReference>
<reference evidence="5" key="3">
    <citation type="submission" date="2025-09" db="UniProtKB">
        <authorList>
            <consortium name="Ensembl"/>
        </authorList>
    </citation>
    <scope>IDENTIFICATION</scope>
</reference>
<dbReference type="PRINTS" id="PR00834">
    <property type="entry name" value="PROTEASES2C"/>
</dbReference>
<name>A0A672IDG8_SALFA</name>
<dbReference type="Gene3D" id="2.40.10.120">
    <property type="match status" value="1"/>
</dbReference>
<keyword evidence="6" id="KW-1185">Reference proteome</keyword>
<dbReference type="SUPFAM" id="SSF50156">
    <property type="entry name" value="PDZ domain-like"/>
    <property type="match status" value="1"/>
</dbReference>
<protein>
    <submittedName>
        <fullName evidence="5">HtrA serine peptidase 3</fullName>
    </submittedName>
</protein>
<evidence type="ECO:0000313" key="5">
    <source>
        <dbReference type="Ensembl" id="ENSSFAP00005039234.1"/>
    </source>
</evidence>